<dbReference type="GO" id="GO:0043107">
    <property type="term" value="P:type IV pilus-dependent motility"/>
    <property type="evidence" value="ECO:0007669"/>
    <property type="project" value="TreeGrafter"/>
</dbReference>
<dbReference type="InterPro" id="IPR052534">
    <property type="entry name" value="Extracell_DNA_Util/SecSys_Comp"/>
</dbReference>
<name>E4L9N4_9FIRM</name>
<evidence type="ECO:0000256" key="2">
    <source>
        <dbReference type="SAM" id="Phobius"/>
    </source>
</evidence>
<dbReference type="Pfam" id="PF05137">
    <property type="entry name" value="PilN"/>
    <property type="match status" value="1"/>
</dbReference>
<gene>
    <name evidence="3" type="ORF">HMPREF9220_0462</name>
</gene>
<feature type="transmembrane region" description="Helical" evidence="2">
    <location>
        <begin position="286"/>
        <end position="310"/>
    </location>
</feature>
<dbReference type="PANTHER" id="PTHR40278:SF2">
    <property type="entry name" value="TYPE IV PILUS INNER MEMBRANE COMPONENT PILN"/>
    <property type="match status" value="1"/>
</dbReference>
<dbReference type="GO" id="GO:0043683">
    <property type="term" value="P:type IV pilus assembly"/>
    <property type="evidence" value="ECO:0007669"/>
    <property type="project" value="TreeGrafter"/>
</dbReference>
<keyword evidence="2" id="KW-0812">Transmembrane</keyword>
<dbReference type="AlphaFoldDB" id="E4L9N4"/>
<accession>E4L9N4</accession>
<dbReference type="EMBL" id="AENT01000024">
    <property type="protein sequence ID" value="EFR42488.1"/>
    <property type="molecule type" value="Genomic_DNA"/>
</dbReference>
<sequence length="439" mass="51540">MNENVQEFLKNEYFEIKNHLKNLYSNIFKPTETYIWFFDEGAYAFEIANGKILKEIFFPQEFLSERKEIITLLSDNFFTGNNIYLIGNDNSIKLDINKYPVLTDEELKDTLDWENYVQSDEHRTAINTYRIKNYNYEENAMFVYVASCTKEDFLPIVEEAQKQNKYIQGIIPVMEICTSYGDGFTIFYQNGKNLKLLYGHSETKKRNFKIDELETEYFKNKKIILLRTSTTTKEDVEEVLKMFGENIISDTTEENVKTLIKNFTKHTMCLKTTTGKRFFNISKEKFILRALQTLCVISFISLIFTSALFFSEYFKLSVERNRSKNLLSIEERKNKYDEKLAAVNKKYENIKKLQAEKTYEVPFLINLAESVPSGVTLSEIEVQDGTINIKGTSNDRACLLKFEKNLKTNFKNTNLQKSETKNNFIEFNFVCSDEDNNHE</sequence>
<reference evidence="3 4" key="1">
    <citation type="submission" date="2010-11" db="EMBL/GenBank/DDBJ databases">
        <authorList>
            <person name="Durkin A.S."/>
            <person name="Madupu R."/>
            <person name="Torralba M."/>
            <person name="Gillis M."/>
            <person name="Methe B."/>
            <person name="Sutton G."/>
            <person name="Nelson K.E."/>
        </authorList>
    </citation>
    <scope>NUCLEOTIDE SEQUENCE [LARGE SCALE GENOMIC DNA]</scope>
    <source>
        <strain evidence="3 4">UPII 345-E</strain>
    </source>
</reference>
<organism evidence="3 4">
    <name type="scientific">Dialister micraerophilus UPII 345-E</name>
    <dbReference type="NCBI Taxonomy" id="910314"/>
    <lineage>
        <taxon>Bacteria</taxon>
        <taxon>Bacillati</taxon>
        <taxon>Bacillota</taxon>
        <taxon>Negativicutes</taxon>
        <taxon>Veillonellales</taxon>
        <taxon>Veillonellaceae</taxon>
        <taxon>Dialister</taxon>
    </lineage>
</organism>
<keyword evidence="2" id="KW-0472">Membrane</keyword>
<evidence type="ECO:0000313" key="3">
    <source>
        <dbReference type="EMBL" id="EFR42488.1"/>
    </source>
</evidence>
<comment type="caution">
    <text evidence="3">The sequence shown here is derived from an EMBL/GenBank/DDBJ whole genome shotgun (WGS) entry which is preliminary data.</text>
</comment>
<evidence type="ECO:0000313" key="4">
    <source>
        <dbReference type="Proteomes" id="UP000004594"/>
    </source>
</evidence>
<dbReference type="RefSeq" id="WP_007554759.1">
    <property type="nucleotide sequence ID" value="NZ_AENT01000024.1"/>
</dbReference>
<dbReference type="PANTHER" id="PTHR40278">
    <property type="entry name" value="DNA UTILIZATION PROTEIN HOFN"/>
    <property type="match status" value="1"/>
</dbReference>
<dbReference type="Proteomes" id="UP000004594">
    <property type="component" value="Unassembled WGS sequence"/>
</dbReference>
<proteinExistence type="predicted"/>
<keyword evidence="1" id="KW-0175">Coiled coil</keyword>
<keyword evidence="2" id="KW-1133">Transmembrane helix</keyword>
<protein>
    <submittedName>
        <fullName evidence="3">Fimbrial assembly protein PilN</fullName>
    </submittedName>
</protein>
<feature type="coiled-coil region" evidence="1">
    <location>
        <begin position="326"/>
        <end position="356"/>
    </location>
</feature>
<dbReference type="InterPro" id="IPR007813">
    <property type="entry name" value="PilN"/>
</dbReference>
<evidence type="ECO:0000256" key="1">
    <source>
        <dbReference type="SAM" id="Coils"/>
    </source>
</evidence>